<dbReference type="Gene3D" id="3.40.50.620">
    <property type="entry name" value="HUPs"/>
    <property type="match status" value="2"/>
</dbReference>
<name>A0A0N7JDF0_9CREN</name>
<evidence type="ECO:0000313" key="5">
    <source>
        <dbReference type="Proteomes" id="UP000058613"/>
    </source>
</evidence>
<evidence type="ECO:0000256" key="1">
    <source>
        <dbReference type="ARBA" id="ARBA00008791"/>
    </source>
</evidence>
<dbReference type="STRING" id="1273541.Pyrde_1966"/>
<dbReference type="RefSeq" id="WP_055410398.1">
    <property type="nucleotide sequence ID" value="NZ_CP013011.1"/>
</dbReference>
<dbReference type="SUPFAM" id="SSF52402">
    <property type="entry name" value="Adenine nucleotide alpha hydrolases-like"/>
    <property type="match status" value="2"/>
</dbReference>
<evidence type="ECO:0000313" key="4">
    <source>
        <dbReference type="EMBL" id="OWJ54827.1"/>
    </source>
</evidence>
<reference evidence="4 6" key="2">
    <citation type="submission" date="2017-05" db="EMBL/GenBank/DDBJ databases">
        <title>The draft genome of the hyperthermophilic archaeon 'Pyrodictium delaneyi strain Hulk', an iron and nitrate reducer, reveals the capacity for sulfate reduction.</title>
        <authorList>
            <person name="Demey L.M."/>
            <person name="Miller C."/>
            <person name="Manzella M."/>
            <person name="Reguera G."/>
            <person name="Kashefi K."/>
        </authorList>
    </citation>
    <scope>NUCLEOTIDE SEQUENCE [LARGE SCALE GENOMIC DNA]</scope>
    <source>
        <strain evidence="4 6">Hulk</strain>
    </source>
</reference>
<evidence type="ECO:0000313" key="6">
    <source>
        <dbReference type="Proteomes" id="UP000196694"/>
    </source>
</evidence>
<dbReference type="KEGG" id="pdl:Pyrde_1966"/>
<dbReference type="EMBL" id="NCQP01000002">
    <property type="protein sequence ID" value="OWJ54827.1"/>
    <property type="molecule type" value="Genomic_DNA"/>
</dbReference>
<dbReference type="PANTHER" id="PTHR46268:SF6">
    <property type="entry name" value="UNIVERSAL STRESS PROTEIN UP12"/>
    <property type="match status" value="1"/>
</dbReference>
<dbReference type="OrthoDB" id="15076at2157"/>
<proteinExistence type="inferred from homology"/>
<evidence type="ECO:0000313" key="3">
    <source>
        <dbReference type="EMBL" id="ALL02009.1"/>
    </source>
</evidence>
<gene>
    <name evidence="4" type="ORF">Pdsh_03685</name>
    <name evidence="3" type="ORF">Pyrde_1966</name>
</gene>
<dbReference type="InterPro" id="IPR006016">
    <property type="entry name" value="UspA"/>
</dbReference>
<keyword evidence="6" id="KW-1185">Reference proteome</keyword>
<dbReference type="CDD" id="cd00293">
    <property type="entry name" value="USP-like"/>
    <property type="match status" value="2"/>
</dbReference>
<dbReference type="Proteomes" id="UP000196694">
    <property type="component" value="Unassembled WGS sequence"/>
</dbReference>
<dbReference type="GeneID" id="26100306"/>
<dbReference type="Pfam" id="PF00582">
    <property type="entry name" value="Usp"/>
    <property type="match status" value="2"/>
</dbReference>
<comment type="similarity">
    <text evidence="1">Belongs to the universal stress protein A family.</text>
</comment>
<organism evidence="3 5">
    <name type="scientific">Pyrodictium delaneyi</name>
    <dbReference type="NCBI Taxonomy" id="1273541"/>
    <lineage>
        <taxon>Archaea</taxon>
        <taxon>Thermoproteota</taxon>
        <taxon>Thermoprotei</taxon>
        <taxon>Desulfurococcales</taxon>
        <taxon>Pyrodictiaceae</taxon>
        <taxon>Pyrodictium</taxon>
    </lineage>
</organism>
<sequence>MVKKSCDFTHAIVGLDLSKVSDLFVSWLPYLQRVGTRTLTLVHVIPIDVLEHVASGYPVDKLEEELRQEALRKLDVYATELRSKGFEVEVIRPRAGDPAIVIAEIARKTNADYIVTASRGRGWLRRILLGSTSEELVHVADRPVFVSKPYKKIEGDKAELQIPGDPFRGPIVAAIDFDSYIELILCRAREIARRTGVEIVLLHVLEEGEDKAEIERRLAKIKTSLETDGIKASYIVATGKPGNTIVKEAENLNASLILIGPHSRSEGILEIIGTTTELVLRHARTHVLICK</sequence>
<evidence type="ECO:0000259" key="2">
    <source>
        <dbReference type="Pfam" id="PF00582"/>
    </source>
</evidence>
<dbReference type="EMBL" id="CP013011">
    <property type="protein sequence ID" value="ALL02009.1"/>
    <property type="molecule type" value="Genomic_DNA"/>
</dbReference>
<dbReference type="AlphaFoldDB" id="A0A0N7JDF0"/>
<dbReference type="InterPro" id="IPR014729">
    <property type="entry name" value="Rossmann-like_a/b/a_fold"/>
</dbReference>
<dbReference type="PRINTS" id="PR01438">
    <property type="entry name" value="UNVRSLSTRESS"/>
</dbReference>
<feature type="domain" description="UspA" evidence="2">
    <location>
        <begin position="170"/>
        <end position="291"/>
    </location>
</feature>
<protein>
    <submittedName>
        <fullName evidence="3">Universal stress protein</fullName>
    </submittedName>
</protein>
<accession>A0A0N7JDF0</accession>
<dbReference type="PANTHER" id="PTHR46268">
    <property type="entry name" value="STRESS RESPONSE PROTEIN NHAX"/>
    <property type="match status" value="1"/>
</dbReference>
<reference evidence="3 5" key="1">
    <citation type="submission" date="2015-10" db="EMBL/GenBank/DDBJ databases">
        <title>Complete genome sequence of hyperthermophilic archaeon Pyrodictium delaneyi Su06.</title>
        <authorList>
            <person name="Jung J.-H."/>
            <person name="Lin J."/>
            <person name="Holden J.F."/>
            <person name="Park C.-S."/>
        </authorList>
    </citation>
    <scope>NUCLEOTIDE SEQUENCE [LARGE SCALE GENOMIC DNA]</scope>
    <source>
        <strain evidence="3 5">Su06</strain>
    </source>
</reference>
<feature type="domain" description="UspA" evidence="2">
    <location>
        <begin position="9"/>
        <end position="147"/>
    </location>
</feature>
<dbReference type="Proteomes" id="UP000058613">
    <property type="component" value="Chromosome"/>
</dbReference>
<dbReference type="InterPro" id="IPR006015">
    <property type="entry name" value="Universal_stress_UspA"/>
</dbReference>